<feature type="compositionally biased region" description="Basic and acidic residues" evidence="1">
    <location>
        <begin position="234"/>
        <end position="243"/>
    </location>
</feature>
<protein>
    <submittedName>
        <fullName evidence="2">Uncharacterized protein</fullName>
    </submittedName>
</protein>
<evidence type="ECO:0000313" key="2">
    <source>
        <dbReference type="EMBL" id="GBG61014.1"/>
    </source>
</evidence>
<feature type="region of interest" description="Disordered" evidence="1">
    <location>
        <begin position="228"/>
        <end position="252"/>
    </location>
</feature>
<organism evidence="2 3">
    <name type="scientific">Chara braunii</name>
    <name type="common">Braun's stonewort</name>
    <dbReference type="NCBI Taxonomy" id="69332"/>
    <lineage>
        <taxon>Eukaryota</taxon>
        <taxon>Viridiplantae</taxon>
        <taxon>Streptophyta</taxon>
        <taxon>Charophyceae</taxon>
        <taxon>Charales</taxon>
        <taxon>Characeae</taxon>
        <taxon>Chara</taxon>
    </lineage>
</organism>
<evidence type="ECO:0000313" key="3">
    <source>
        <dbReference type="Proteomes" id="UP000265515"/>
    </source>
</evidence>
<accession>A0A388JT76</accession>
<dbReference type="Gramene" id="GBG61014">
    <property type="protein sequence ID" value="GBG61014"/>
    <property type="gene ID" value="CBR_g18610"/>
</dbReference>
<reference evidence="2 3" key="1">
    <citation type="journal article" date="2018" name="Cell">
        <title>The Chara Genome: Secondary Complexity and Implications for Plant Terrestrialization.</title>
        <authorList>
            <person name="Nishiyama T."/>
            <person name="Sakayama H."/>
            <person name="Vries J.D."/>
            <person name="Buschmann H."/>
            <person name="Saint-Marcoux D."/>
            <person name="Ullrich K.K."/>
            <person name="Haas F.B."/>
            <person name="Vanderstraeten L."/>
            <person name="Becker D."/>
            <person name="Lang D."/>
            <person name="Vosolsobe S."/>
            <person name="Rombauts S."/>
            <person name="Wilhelmsson P.K.I."/>
            <person name="Janitza P."/>
            <person name="Kern R."/>
            <person name="Heyl A."/>
            <person name="Rumpler F."/>
            <person name="Villalobos L.I.A.C."/>
            <person name="Clay J.M."/>
            <person name="Skokan R."/>
            <person name="Toyoda A."/>
            <person name="Suzuki Y."/>
            <person name="Kagoshima H."/>
            <person name="Schijlen E."/>
            <person name="Tajeshwar N."/>
            <person name="Catarino B."/>
            <person name="Hetherington A.J."/>
            <person name="Saltykova A."/>
            <person name="Bonnot C."/>
            <person name="Breuninger H."/>
            <person name="Symeonidi A."/>
            <person name="Radhakrishnan G.V."/>
            <person name="Van Nieuwerburgh F."/>
            <person name="Deforce D."/>
            <person name="Chang C."/>
            <person name="Karol K.G."/>
            <person name="Hedrich R."/>
            <person name="Ulvskov P."/>
            <person name="Glockner G."/>
            <person name="Delwiche C.F."/>
            <person name="Petrasek J."/>
            <person name="Van de Peer Y."/>
            <person name="Friml J."/>
            <person name="Beilby M."/>
            <person name="Dolan L."/>
            <person name="Kohara Y."/>
            <person name="Sugano S."/>
            <person name="Fujiyama A."/>
            <person name="Delaux P.-M."/>
            <person name="Quint M."/>
            <person name="TheiBen G."/>
            <person name="Hagemann M."/>
            <person name="Harholt J."/>
            <person name="Dunand C."/>
            <person name="Zachgo S."/>
            <person name="Langdale J."/>
            <person name="Maumus F."/>
            <person name="Straeten D.V.D."/>
            <person name="Gould S.B."/>
            <person name="Rensing S.A."/>
        </authorList>
    </citation>
    <scope>NUCLEOTIDE SEQUENCE [LARGE SCALE GENOMIC DNA]</scope>
    <source>
        <strain evidence="2 3">S276</strain>
    </source>
</reference>
<sequence length="551" mass="60453">MKPAGSHEPFLDCKLVSSSEKNGKEQKQLRIRLAPIDAIYSEEWLLQFLQFLQRDAFCHLRPHPLGKDHQQDLGDGRQQGVDDLRGSFMRSAAARRVTKDFQPRQPPHSSPFQFNLVMGDLQLVLPSCSSEGSGEFRKGESGRRKFSSMLCAPFRMPARDPAISERGVGSSPIHRSATGSLNEAANTDGVAASGSGYKVADNGMTSRLFSEPTLRPIDADRLLLLTSGAEQEEEGKAKSKDNAGKTGGGAEVDGGLNAEVDGICIQALVLMVGGLTLCTREALKSSVKRKLSDCERWMRKYEGCKKDGSSPSSESFSLCFTIEMCLAKLHVHPEHSVQLTSERLQVFDKVEVSSILGFGLHSDCAAACPQLVYMSFKCLELRCSVSSFALGELSCLQRLANTINSWVSNFRYPGYQERRALPIQRLGSTRRPDAGSNSSSVCQKGLIASVEVKVSIVSIAMVQYCPKEHHSQCTCEICLSLCEAPRNSNAGNESRQIFDVQLRDVQFLHQHGCGKVCDPLDHLWSCNPEGRLFCFNIHAGPTIEGDMSIPQ</sequence>
<name>A0A388JT76_CHABU</name>
<feature type="region of interest" description="Disordered" evidence="1">
    <location>
        <begin position="164"/>
        <end position="188"/>
    </location>
</feature>
<keyword evidence="3" id="KW-1185">Reference proteome</keyword>
<gene>
    <name evidence="2" type="ORF">CBR_g18610</name>
</gene>
<dbReference type="AlphaFoldDB" id="A0A388JT76"/>
<dbReference type="Proteomes" id="UP000265515">
    <property type="component" value="Unassembled WGS sequence"/>
</dbReference>
<comment type="caution">
    <text evidence="2">The sequence shown here is derived from an EMBL/GenBank/DDBJ whole genome shotgun (WGS) entry which is preliminary data.</text>
</comment>
<dbReference type="EMBL" id="BFEA01000016">
    <property type="protein sequence ID" value="GBG61014.1"/>
    <property type="molecule type" value="Genomic_DNA"/>
</dbReference>
<evidence type="ECO:0000256" key="1">
    <source>
        <dbReference type="SAM" id="MobiDB-lite"/>
    </source>
</evidence>
<proteinExistence type="predicted"/>